<evidence type="ECO:0000256" key="1">
    <source>
        <dbReference type="ARBA" id="ARBA00012513"/>
    </source>
</evidence>
<comment type="catalytic activity">
    <reaction evidence="8">
        <text>L-seryl-[protein] + ATP = O-phospho-L-seryl-[protein] + ADP + H(+)</text>
        <dbReference type="Rhea" id="RHEA:17989"/>
        <dbReference type="Rhea" id="RHEA-COMP:9863"/>
        <dbReference type="Rhea" id="RHEA-COMP:11604"/>
        <dbReference type="ChEBI" id="CHEBI:15378"/>
        <dbReference type="ChEBI" id="CHEBI:29999"/>
        <dbReference type="ChEBI" id="CHEBI:30616"/>
        <dbReference type="ChEBI" id="CHEBI:83421"/>
        <dbReference type="ChEBI" id="CHEBI:456216"/>
        <dbReference type="EC" id="2.7.11.1"/>
    </reaction>
</comment>
<evidence type="ECO:0000256" key="3">
    <source>
        <dbReference type="ARBA" id="ARBA00022679"/>
    </source>
</evidence>
<dbReference type="Pfam" id="PF00069">
    <property type="entry name" value="Pkinase"/>
    <property type="match status" value="1"/>
</dbReference>
<evidence type="ECO:0000256" key="7">
    <source>
        <dbReference type="ARBA" id="ARBA00047899"/>
    </source>
</evidence>
<keyword evidence="2" id="KW-0723">Serine/threonine-protein kinase</keyword>
<dbReference type="CDD" id="cd06577">
    <property type="entry name" value="PASTA_pknB"/>
    <property type="match status" value="4"/>
</dbReference>
<feature type="domain" description="PASTA" evidence="12">
    <location>
        <begin position="595"/>
        <end position="656"/>
    </location>
</feature>
<feature type="compositionally biased region" description="Polar residues" evidence="9">
    <location>
        <begin position="551"/>
        <end position="560"/>
    </location>
</feature>
<reference evidence="14" key="1">
    <citation type="journal article" date="2019" name="Int. J. Syst. Evol. Microbiol.">
        <title>The Global Catalogue of Microorganisms (GCM) 10K type strain sequencing project: providing services to taxonomists for standard genome sequencing and annotation.</title>
        <authorList>
            <consortium name="The Broad Institute Genomics Platform"/>
            <consortium name="The Broad Institute Genome Sequencing Center for Infectious Disease"/>
            <person name="Wu L."/>
            <person name="Ma J."/>
        </authorList>
    </citation>
    <scope>NUCLEOTIDE SEQUENCE [LARGE SCALE GENOMIC DNA]</scope>
    <source>
        <strain evidence="14">KLKA75</strain>
    </source>
</reference>
<keyword evidence="10" id="KW-0812">Transmembrane</keyword>
<dbReference type="Gene3D" id="3.30.10.20">
    <property type="match status" value="4"/>
</dbReference>
<evidence type="ECO:0000313" key="14">
    <source>
        <dbReference type="Proteomes" id="UP001595872"/>
    </source>
</evidence>
<organism evidence="13 14">
    <name type="scientific">Actinomadura gamaensis</name>
    <dbReference type="NCBI Taxonomy" id="1763541"/>
    <lineage>
        <taxon>Bacteria</taxon>
        <taxon>Bacillati</taxon>
        <taxon>Actinomycetota</taxon>
        <taxon>Actinomycetes</taxon>
        <taxon>Streptosporangiales</taxon>
        <taxon>Thermomonosporaceae</taxon>
        <taxon>Actinomadura</taxon>
    </lineage>
</organism>
<evidence type="ECO:0000256" key="2">
    <source>
        <dbReference type="ARBA" id="ARBA00022527"/>
    </source>
</evidence>
<dbReference type="PROSITE" id="PS00108">
    <property type="entry name" value="PROTEIN_KINASE_ST"/>
    <property type="match status" value="1"/>
</dbReference>
<proteinExistence type="predicted"/>
<protein>
    <recommendedName>
        <fullName evidence="1">non-specific serine/threonine protein kinase</fullName>
        <ecNumber evidence="1">2.7.11.1</ecNumber>
    </recommendedName>
</protein>
<keyword evidence="14" id="KW-1185">Reference proteome</keyword>
<keyword evidence="5 13" id="KW-0418">Kinase</keyword>
<dbReference type="EC" id="2.7.11.1" evidence="1"/>
<dbReference type="PANTHER" id="PTHR43289">
    <property type="entry name" value="MITOGEN-ACTIVATED PROTEIN KINASE KINASE KINASE 20-RELATED"/>
    <property type="match status" value="1"/>
</dbReference>
<dbReference type="RefSeq" id="WP_378253881.1">
    <property type="nucleotide sequence ID" value="NZ_JBHSIT010000003.1"/>
</dbReference>
<evidence type="ECO:0000256" key="4">
    <source>
        <dbReference type="ARBA" id="ARBA00022741"/>
    </source>
</evidence>
<evidence type="ECO:0000259" key="11">
    <source>
        <dbReference type="PROSITE" id="PS50011"/>
    </source>
</evidence>
<feature type="domain" description="PASTA" evidence="12">
    <location>
        <begin position="441"/>
        <end position="509"/>
    </location>
</feature>
<dbReference type="EMBL" id="JBHSIT010000003">
    <property type="protein sequence ID" value="MFC4907792.1"/>
    <property type="molecule type" value="Genomic_DNA"/>
</dbReference>
<evidence type="ECO:0000256" key="10">
    <source>
        <dbReference type="SAM" id="Phobius"/>
    </source>
</evidence>
<keyword evidence="10" id="KW-1133">Transmembrane helix</keyword>
<comment type="caution">
    <text evidence="13">The sequence shown here is derived from an EMBL/GenBank/DDBJ whole genome shotgun (WGS) entry which is preliminary data.</text>
</comment>
<evidence type="ECO:0000256" key="8">
    <source>
        <dbReference type="ARBA" id="ARBA00048679"/>
    </source>
</evidence>
<dbReference type="GO" id="GO:0016301">
    <property type="term" value="F:kinase activity"/>
    <property type="evidence" value="ECO:0007669"/>
    <property type="project" value="UniProtKB-KW"/>
</dbReference>
<dbReference type="SUPFAM" id="SSF54184">
    <property type="entry name" value="Penicillin-binding protein 2x (pbp-2x), c-terminal domain"/>
    <property type="match status" value="2"/>
</dbReference>
<evidence type="ECO:0000313" key="13">
    <source>
        <dbReference type="EMBL" id="MFC4907792.1"/>
    </source>
</evidence>
<accession>A0ABV9TYC1</accession>
<dbReference type="InterPro" id="IPR008271">
    <property type="entry name" value="Ser/Thr_kinase_AS"/>
</dbReference>
<evidence type="ECO:0000256" key="6">
    <source>
        <dbReference type="ARBA" id="ARBA00022840"/>
    </source>
</evidence>
<dbReference type="SMART" id="SM00220">
    <property type="entry name" value="S_TKc"/>
    <property type="match status" value="1"/>
</dbReference>
<feature type="transmembrane region" description="Helical" evidence="10">
    <location>
        <begin position="350"/>
        <end position="369"/>
    </location>
</feature>
<gene>
    <name evidence="13" type="primary">pknB</name>
    <name evidence="13" type="ORF">ACFPCY_10705</name>
</gene>
<dbReference type="SUPFAM" id="SSF56112">
    <property type="entry name" value="Protein kinase-like (PK-like)"/>
    <property type="match status" value="1"/>
</dbReference>
<sequence>MDTTVADPLVGQVLDGRYRIESRIARGGMATVYVARDVRLDRVVAIKVMHAGLASDEEFVARFIGEAKAAAALSHPNVVAMYDQRTDGEHAFLVMEYVPGRTLRDLLTERGRIGPREALALLQPVLAALGAAHRAGMVHRDVKPENVLITEDGQVKVADFGLARAETASKMTKTGLIIGTVGYLAPEQVVSGHADVRSDVYAAGILLYELLTGGLPHQADSPLAVAYKHVNEVVPPPSQVVQGLPPQVDALVTRATSHAPDERFQDANAFLAAVAEVAGGLRPDIDQRIADARLRPTSVLENPGDPGAGGEPGDARGGRTAVYEAGALPDEVPPRRTGVDRAIGVMTGRYALIAVAAVAAVVLGWAVWWQTSGQYDHVPDRIVGMKLVDAKRDLRGKGLNIRVGEAAYSDRAPKGTVAASNPAAGARVSKGQTITLTPSLGKTPRNVPDVAGASLDDARSKLKDAGFTVGDVRQATSQTVAKDKVLRTDPAAGAKVSPDAGPVDIVVSTGMTMPDVVGRSADEAVNTLRSMGLKVETRKRKDKGKPADTVLEQQPAQGTGLSRGDKVTLVVNKQDCWVNLGSWHFGCDGNGGGDQADQLPVPDVTGRSVDDATSALEDAGFKVKVQGFGGDTVRAQWPAGGGQAGRGSTVTVVKGP</sequence>
<keyword evidence="3" id="KW-0808">Transferase</keyword>
<dbReference type="SMART" id="SM00740">
    <property type="entry name" value="PASTA"/>
    <property type="match status" value="4"/>
</dbReference>
<keyword evidence="4" id="KW-0547">Nucleotide-binding</keyword>
<evidence type="ECO:0000259" key="12">
    <source>
        <dbReference type="PROSITE" id="PS51178"/>
    </source>
</evidence>
<dbReference type="PANTHER" id="PTHR43289:SF34">
    <property type="entry name" value="SERINE_THREONINE-PROTEIN KINASE YBDM-RELATED"/>
    <property type="match status" value="1"/>
</dbReference>
<feature type="domain" description="PASTA" evidence="12">
    <location>
        <begin position="510"/>
        <end position="573"/>
    </location>
</feature>
<dbReference type="Pfam" id="PF03793">
    <property type="entry name" value="PASTA"/>
    <property type="match status" value="4"/>
</dbReference>
<dbReference type="PROSITE" id="PS51178">
    <property type="entry name" value="PASTA"/>
    <property type="match status" value="4"/>
</dbReference>
<feature type="domain" description="PASTA" evidence="12">
    <location>
        <begin position="372"/>
        <end position="440"/>
    </location>
</feature>
<name>A0ABV9TYC1_9ACTN</name>
<dbReference type="InterPro" id="IPR011009">
    <property type="entry name" value="Kinase-like_dom_sf"/>
</dbReference>
<feature type="region of interest" description="Disordered" evidence="9">
    <location>
        <begin position="294"/>
        <end position="318"/>
    </location>
</feature>
<dbReference type="CDD" id="cd14014">
    <property type="entry name" value="STKc_PknB_like"/>
    <property type="match status" value="1"/>
</dbReference>
<dbReference type="Gene3D" id="3.30.200.20">
    <property type="entry name" value="Phosphorylase Kinase, domain 1"/>
    <property type="match status" value="1"/>
</dbReference>
<evidence type="ECO:0000256" key="5">
    <source>
        <dbReference type="ARBA" id="ARBA00022777"/>
    </source>
</evidence>
<evidence type="ECO:0000256" key="9">
    <source>
        <dbReference type="SAM" id="MobiDB-lite"/>
    </source>
</evidence>
<dbReference type="Gene3D" id="1.10.510.10">
    <property type="entry name" value="Transferase(Phosphotransferase) domain 1"/>
    <property type="match status" value="1"/>
</dbReference>
<keyword evidence="6" id="KW-0067">ATP-binding</keyword>
<feature type="region of interest" description="Disordered" evidence="9">
    <location>
        <begin position="535"/>
        <end position="562"/>
    </location>
</feature>
<feature type="domain" description="Protein kinase" evidence="11">
    <location>
        <begin position="18"/>
        <end position="285"/>
    </location>
</feature>
<dbReference type="PROSITE" id="PS50011">
    <property type="entry name" value="PROTEIN_KINASE_DOM"/>
    <property type="match status" value="1"/>
</dbReference>
<keyword evidence="10" id="KW-0472">Membrane</keyword>
<comment type="catalytic activity">
    <reaction evidence="7">
        <text>L-threonyl-[protein] + ATP = O-phospho-L-threonyl-[protein] + ADP + H(+)</text>
        <dbReference type="Rhea" id="RHEA:46608"/>
        <dbReference type="Rhea" id="RHEA-COMP:11060"/>
        <dbReference type="Rhea" id="RHEA-COMP:11605"/>
        <dbReference type="ChEBI" id="CHEBI:15378"/>
        <dbReference type="ChEBI" id="CHEBI:30013"/>
        <dbReference type="ChEBI" id="CHEBI:30616"/>
        <dbReference type="ChEBI" id="CHEBI:61977"/>
        <dbReference type="ChEBI" id="CHEBI:456216"/>
        <dbReference type="EC" id="2.7.11.1"/>
    </reaction>
</comment>
<dbReference type="Proteomes" id="UP001595872">
    <property type="component" value="Unassembled WGS sequence"/>
</dbReference>
<dbReference type="InterPro" id="IPR000719">
    <property type="entry name" value="Prot_kinase_dom"/>
</dbReference>
<dbReference type="NCBIfam" id="NF033483">
    <property type="entry name" value="PknB_PASTA_kin"/>
    <property type="match status" value="1"/>
</dbReference>
<dbReference type="InterPro" id="IPR005543">
    <property type="entry name" value="PASTA_dom"/>
</dbReference>